<dbReference type="Proteomes" id="UP000053144">
    <property type="component" value="Chromosome 11"/>
</dbReference>
<sequence>MERTNLGWQLMRISSYYTIRVHERHGDALLEETLEEGILEEENLVDVEVKAEQ</sequence>
<gene>
    <name evidence="1" type="ORF">LR48_Vigan11g007000</name>
</gene>
<proteinExistence type="predicted"/>
<dbReference type="Gramene" id="KOM57038">
    <property type="protein sequence ID" value="KOM57038"/>
    <property type="gene ID" value="LR48_Vigan11g007000"/>
</dbReference>
<dbReference type="EMBL" id="CM003381">
    <property type="protein sequence ID" value="KOM57038.1"/>
    <property type="molecule type" value="Genomic_DNA"/>
</dbReference>
<dbReference type="AlphaFoldDB" id="A0A0L9VQ17"/>
<accession>A0A0L9VQ17</accession>
<organism evidence="1 2">
    <name type="scientific">Phaseolus angularis</name>
    <name type="common">Azuki bean</name>
    <name type="synonym">Vigna angularis</name>
    <dbReference type="NCBI Taxonomy" id="3914"/>
    <lineage>
        <taxon>Eukaryota</taxon>
        <taxon>Viridiplantae</taxon>
        <taxon>Streptophyta</taxon>
        <taxon>Embryophyta</taxon>
        <taxon>Tracheophyta</taxon>
        <taxon>Spermatophyta</taxon>
        <taxon>Magnoliopsida</taxon>
        <taxon>eudicotyledons</taxon>
        <taxon>Gunneridae</taxon>
        <taxon>Pentapetalae</taxon>
        <taxon>rosids</taxon>
        <taxon>fabids</taxon>
        <taxon>Fabales</taxon>
        <taxon>Fabaceae</taxon>
        <taxon>Papilionoideae</taxon>
        <taxon>50 kb inversion clade</taxon>
        <taxon>NPAAA clade</taxon>
        <taxon>indigoferoid/millettioid clade</taxon>
        <taxon>Phaseoleae</taxon>
        <taxon>Vigna</taxon>
    </lineage>
</organism>
<protein>
    <submittedName>
        <fullName evidence="1">Uncharacterized protein</fullName>
    </submittedName>
</protein>
<evidence type="ECO:0000313" key="2">
    <source>
        <dbReference type="Proteomes" id="UP000053144"/>
    </source>
</evidence>
<reference evidence="2" key="1">
    <citation type="journal article" date="2015" name="Proc. Natl. Acad. Sci. U.S.A.">
        <title>Genome sequencing of adzuki bean (Vigna angularis) provides insight into high starch and low fat accumulation and domestication.</title>
        <authorList>
            <person name="Yang K."/>
            <person name="Tian Z."/>
            <person name="Chen C."/>
            <person name="Luo L."/>
            <person name="Zhao B."/>
            <person name="Wang Z."/>
            <person name="Yu L."/>
            <person name="Li Y."/>
            <person name="Sun Y."/>
            <person name="Li W."/>
            <person name="Chen Y."/>
            <person name="Li Y."/>
            <person name="Zhang Y."/>
            <person name="Ai D."/>
            <person name="Zhao J."/>
            <person name="Shang C."/>
            <person name="Ma Y."/>
            <person name="Wu B."/>
            <person name="Wang M."/>
            <person name="Gao L."/>
            <person name="Sun D."/>
            <person name="Zhang P."/>
            <person name="Guo F."/>
            <person name="Wang W."/>
            <person name="Li Y."/>
            <person name="Wang J."/>
            <person name="Varshney R.K."/>
            <person name="Wang J."/>
            <person name="Ling H.Q."/>
            <person name="Wan P."/>
        </authorList>
    </citation>
    <scope>NUCLEOTIDE SEQUENCE</scope>
    <source>
        <strain evidence="2">cv. Jingnong 6</strain>
    </source>
</reference>
<evidence type="ECO:0000313" key="1">
    <source>
        <dbReference type="EMBL" id="KOM57038.1"/>
    </source>
</evidence>
<name>A0A0L9VQ17_PHAAN</name>